<comment type="similarity">
    <text evidence="1 9">Belongs to the pseudouridine synthase RluA family.</text>
</comment>
<dbReference type="PANTHER" id="PTHR21600:SF91">
    <property type="entry name" value="DUAL-SPECIFICITY RNA PSEUDOURIDINE SYNTHASE RLUA"/>
    <property type="match status" value="1"/>
</dbReference>
<dbReference type="Proteomes" id="UP000243745">
    <property type="component" value="Unassembled WGS sequence"/>
</dbReference>
<keyword evidence="2" id="KW-0698">rRNA processing</keyword>
<dbReference type="EC" id="5.4.99.-" evidence="9"/>
<evidence type="ECO:0000256" key="9">
    <source>
        <dbReference type="RuleBase" id="RU362028"/>
    </source>
</evidence>
<feature type="domain" description="Pseudouridine synthase RsuA/RluA-like" evidence="10">
    <location>
        <begin position="27"/>
        <end position="172"/>
    </location>
</feature>
<dbReference type="PANTHER" id="PTHR21600">
    <property type="entry name" value="MITOCHONDRIAL RNA PSEUDOURIDINE SYNTHASE"/>
    <property type="match status" value="1"/>
</dbReference>
<feature type="active site" evidence="8">
    <location>
        <position position="69"/>
    </location>
</feature>
<dbReference type="AlphaFoldDB" id="A0A662ZMF1"/>
<sequence length="232" mass="26504">MSNQTSDTFVYNPPMDPFLEVLYEDTDIIVVNKPSGLLSVPGKAAEHNDSILSRVRRDNPEAAAVHRLDMSTSGILVVAKNKMATGRLGKQFQERKTHKIYFAWVGGIVEQDHGVVNKPLCVDWLNRPLQRVDYVNGREAITNFKCLKRENDRTLVKLQPITGRSHQLRVHMMVLGHPILGDHLYAPPELRDIVPHLQLHAGYLSFYHPVTNELMEFKHLPPFRIPEDVELF</sequence>
<evidence type="ECO:0000313" key="11">
    <source>
        <dbReference type="EMBL" id="SFP63986.1"/>
    </source>
</evidence>
<evidence type="ECO:0000256" key="4">
    <source>
        <dbReference type="ARBA" id="ARBA00023235"/>
    </source>
</evidence>
<dbReference type="Pfam" id="PF00849">
    <property type="entry name" value="PseudoU_synth_2"/>
    <property type="match status" value="1"/>
</dbReference>
<dbReference type="InterPro" id="IPR050188">
    <property type="entry name" value="RluA_PseudoU_synthase"/>
</dbReference>
<proteinExistence type="inferred from homology"/>
<dbReference type="GO" id="GO:0160142">
    <property type="term" value="F:23S rRNA pseudouridine(746) synthase activity"/>
    <property type="evidence" value="ECO:0007669"/>
    <property type="project" value="UniProtKB-EC"/>
</dbReference>
<keyword evidence="12" id="KW-1185">Reference proteome</keyword>
<dbReference type="InterPro" id="IPR006224">
    <property type="entry name" value="PsdUridine_synth_RluA-like_CS"/>
</dbReference>
<dbReference type="RefSeq" id="WP_093143236.1">
    <property type="nucleotide sequence ID" value="NZ_FOXF01000047.1"/>
</dbReference>
<dbReference type="Gene3D" id="3.30.2350.10">
    <property type="entry name" value="Pseudouridine synthase"/>
    <property type="match status" value="1"/>
</dbReference>
<evidence type="ECO:0000256" key="1">
    <source>
        <dbReference type="ARBA" id="ARBA00010876"/>
    </source>
</evidence>
<dbReference type="CDD" id="cd02869">
    <property type="entry name" value="PseudoU_synth_RluA_like"/>
    <property type="match status" value="1"/>
</dbReference>
<organism evidence="11 12">
    <name type="scientific">Ruminobacter amylophilus</name>
    <dbReference type="NCBI Taxonomy" id="867"/>
    <lineage>
        <taxon>Bacteria</taxon>
        <taxon>Pseudomonadati</taxon>
        <taxon>Pseudomonadota</taxon>
        <taxon>Gammaproteobacteria</taxon>
        <taxon>Aeromonadales</taxon>
        <taxon>Succinivibrionaceae</taxon>
        <taxon>Ruminobacter</taxon>
    </lineage>
</organism>
<evidence type="ECO:0000256" key="7">
    <source>
        <dbReference type="ARBA" id="ARBA00037305"/>
    </source>
</evidence>
<evidence type="ECO:0000313" key="12">
    <source>
        <dbReference type="Proteomes" id="UP000243745"/>
    </source>
</evidence>
<keyword evidence="4 9" id="KW-0413">Isomerase</keyword>
<comment type="function">
    <text evidence="7">Dual specificity enzyme that catalyzes the synthesis of pseudouridine from uracil-746 in 23S ribosomal RNA and from uracil-32 in the anticodon stem and loop of transfer RNAs.</text>
</comment>
<evidence type="ECO:0000259" key="10">
    <source>
        <dbReference type="Pfam" id="PF00849"/>
    </source>
</evidence>
<comment type="catalytic activity">
    <reaction evidence="6">
        <text>uridine(746) in 23S rRNA = pseudouridine(746) in 23S rRNA</text>
        <dbReference type="Rhea" id="RHEA:42548"/>
        <dbReference type="Rhea" id="RHEA-COMP:10109"/>
        <dbReference type="Rhea" id="RHEA-COMP:10110"/>
        <dbReference type="ChEBI" id="CHEBI:65314"/>
        <dbReference type="ChEBI" id="CHEBI:65315"/>
        <dbReference type="EC" id="5.4.99.29"/>
    </reaction>
</comment>
<name>A0A662ZMF1_9GAMM</name>
<comment type="catalytic activity">
    <reaction evidence="5">
        <text>uridine(32) in tRNA = pseudouridine(32) in tRNA</text>
        <dbReference type="Rhea" id="RHEA:42544"/>
        <dbReference type="Rhea" id="RHEA-COMP:10107"/>
        <dbReference type="Rhea" id="RHEA-COMP:10108"/>
        <dbReference type="ChEBI" id="CHEBI:65314"/>
        <dbReference type="ChEBI" id="CHEBI:65315"/>
        <dbReference type="EC" id="5.4.99.28"/>
    </reaction>
</comment>
<protein>
    <recommendedName>
        <fullName evidence="9">Pseudouridine synthase</fullName>
        <ecNumber evidence="9">5.4.99.-</ecNumber>
    </recommendedName>
</protein>
<comment type="function">
    <text evidence="9">Responsible for synthesis of pseudouridine from uracil.</text>
</comment>
<dbReference type="InterPro" id="IPR006145">
    <property type="entry name" value="PsdUridine_synth_RsuA/RluA"/>
</dbReference>
<evidence type="ECO:0000256" key="3">
    <source>
        <dbReference type="ARBA" id="ARBA00022694"/>
    </source>
</evidence>
<keyword evidence="3" id="KW-0819">tRNA processing</keyword>
<dbReference type="NCBIfam" id="TIGR00005">
    <property type="entry name" value="rluA_subfam"/>
    <property type="match status" value="1"/>
</dbReference>
<dbReference type="OrthoDB" id="9807829at2"/>
<gene>
    <name evidence="11" type="ORF">SAMN02910344_01939</name>
</gene>
<dbReference type="InterPro" id="IPR020103">
    <property type="entry name" value="PsdUridine_synth_cat_dom_sf"/>
</dbReference>
<dbReference type="EMBL" id="FOXF01000047">
    <property type="protein sequence ID" value="SFP63986.1"/>
    <property type="molecule type" value="Genomic_DNA"/>
</dbReference>
<comment type="catalytic activity">
    <reaction evidence="9">
        <text>a uridine in RNA = a pseudouridine in RNA</text>
        <dbReference type="Rhea" id="RHEA:48348"/>
        <dbReference type="Rhea" id="RHEA-COMP:12068"/>
        <dbReference type="Rhea" id="RHEA-COMP:12069"/>
        <dbReference type="ChEBI" id="CHEBI:65314"/>
        <dbReference type="ChEBI" id="CHEBI:65315"/>
    </reaction>
</comment>
<reference evidence="11 12" key="1">
    <citation type="submission" date="2016-10" db="EMBL/GenBank/DDBJ databases">
        <authorList>
            <person name="Varghese N."/>
            <person name="Submissions S."/>
        </authorList>
    </citation>
    <scope>NUCLEOTIDE SEQUENCE [LARGE SCALE GENOMIC DNA]</scope>
    <source>
        <strain evidence="11 12">DSM 1361</strain>
    </source>
</reference>
<evidence type="ECO:0000256" key="5">
    <source>
        <dbReference type="ARBA" id="ARBA00036184"/>
    </source>
</evidence>
<dbReference type="GO" id="GO:0000455">
    <property type="term" value="P:enzyme-directed rRNA pseudouridine synthesis"/>
    <property type="evidence" value="ECO:0007669"/>
    <property type="project" value="TreeGrafter"/>
</dbReference>
<dbReference type="GO" id="GO:0003723">
    <property type="term" value="F:RNA binding"/>
    <property type="evidence" value="ECO:0007669"/>
    <property type="project" value="InterPro"/>
</dbReference>
<evidence type="ECO:0000256" key="2">
    <source>
        <dbReference type="ARBA" id="ARBA00022552"/>
    </source>
</evidence>
<dbReference type="PROSITE" id="PS01129">
    <property type="entry name" value="PSI_RLU"/>
    <property type="match status" value="1"/>
</dbReference>
<dbReference type="SUPFAM" id="SSF55120">
    <property type="entry name" value="Pseudouridine synthase"/>
    <property type="match status" value="1"/>
</dbReference>
<dbReference type="GO" id="GO:0008033">
    <property type="term" value="P:tRNA processing"/>
    <property type="evidence" value="ECO:0007669"/>
    <property type="project" value="UniProtKB-KW"/>
</dbReference>
<dbReference type="InterPro" id="IPR006225">
    <property type="entry name" value="PsdUridine_synth_RluC/D"/>
</dbReference>
<evidence type="ECO:0000256" key="6">
    <source>
        <dbReference type="ARBA" id="ARBA00036916"/>
    </source>
</evidence>
<evidence type="ECO:0000256" key="8">
    <source>
        <dbReference type="PIRSR" id="PIRSR606225-1"/>
    </source>
</evidence>
<accession>A0A662ZMF1</accession>
<dbReference type="GO" id="GO:0160151">
    <property type="term" value="F:tRNA pseudouridine(32) synthase activity"/>
    <property type="evidence" value="ECO:0007669"/>
    <property type="project" value="UniProtKB-EC"/>
</dbReference>